<comment type="caution">
    <text evidence="1">The sequence shown here is derived from an EMBL/GenBank/DDBJ whole genome shotgun (WGS) entry which is preliminary data.</text>
</comment>
<proteinExistence type="predicted"/>
<dbReference type="Proteomes" id="UP000015347">
    <property type="component" value="Unassembled WGS sequence"/>
</dbReference>
<organism evidence="1 2">
    <name type="scientific">Salipiger mucosus DSM 16094</name>
    <dbReference type="NCBI Taxonomy" id="1123237"/>
    <lineage>
        <taxon>Bacteria</taxon>
        <taxon>Pseudomonadati</taxon>
        <taxon>Pseudomonadota</taxon>
        <taxon>Alphaproteobacteria</taxon>
        <taxon>Rhodobacterales</taxon>
        <taxon>Roseobacteraceae</taxon>
        <taxon>Salipiger</taxon>
    </lineage>
</organism>
<name>S9RD59_9RHOB</name>
<evidence type="ECO:0000313" key="1">
    <source>
        <dbReference type="EMBL" id="EPX76055.1"/>
    </source>
</evidence>
<evidence type="ECO:0000313" key="2">
    <source>
        <dbReference type="Proteomes" id="UP000015347"/>
    </source>
</evidence>
<gene>
    <name evidence="1" type="ORF">Salmuc_00708</name>
</gene>
<protein>
    <submittedName>
        <fullName evidence="1">Uncharacterized protein</fullName>
    </submittedName>
</protein>
<dbReference type="HOGENOM" id="CLU_3122468_0_0_5"/>
<accession>S9RD59</accession>
<sequence length="50" mass="4976">MRCVAPAQSLRPGCIKNGHSSAIAADADAIALNAPRTRVTSQASAQGIGA</sequence>
<dbReference type="EMBL" id="APVH01000061">
    <property type="protein sequence ID" value="EPX76055.1"/>
    <property type="molecule type" value="Genomic_DNA"/>
</dbReference>
<dbReference type="STRING" id="1123237.Salmuc_00708"/>
<reference evidence="2" key="1">
    <citation type="journal article" date="2014" name="Stand. Genomic Sci.">
        <title>Genome sequence of the exopolysaccharide-producing Salipiger mucosus type strain (DSM 16094(T)), a moderately halophilic member of the Roseobacter clade.</title>
        <authorList>
            <person name="Riedel T."/>
            <person name="Spring S."/>
            <person name="Fiebig A."/>
            <person name="Petersen J."/>
            <person name="Kyrpides N.C."/>
            <person name="Goker M."/>
            <person name="Klenk H.P."/>
        </authorList>
    </citation>
    <scope>NUCLEOTIDE SEQUENCE [LARGE SCALE GENOMIC DNA]</scope>
    <source>
        <strain evidence="2">DSM 16094</strain>
    </source>
</reference>
<dbReference type="AlphaFoldDB" id="S9RD59"/>
<keyword evidence="2" id="KW-1185">Reference proteome</keyword>